<accession>A0A7S0ZH92</accession>
<comment type="subcellular location">
    <subcellularLocation>
        <location evidence="1">Membrane</location>
        <topology evidence="1">Multi-pass membrane protein</topology>
    </subcellularLocation>
</comment>
<feature type="transmembrane region" description="Helical" evidence="6">
    <location>
        <begin position="240"/>
        <end position="263"/>
    </location>
</feature>
<name>A0A7S0ZH92_9RHOD</name>
<dbReference type="PANTHER" id="PTHR10361:SF28">
    <property type="entry name" value="P3 PROTEIN-RELATED"/>
    <property type="match status" value="1"/>
</dbReference>
<feature type="transmembrane region" description="Helical" evidence="6">
    <location>
        <begin position="118"/>
        <end position="138"/>
    </location>
</feature>
<feature type="transmembrane region" description="Helical" evidence="6">
    <location>
        <begin position="150"/>
        <end position="169"/>
    </location>
</feature>
<feature type="transmembrane region" description="Helical" evidence="6">
    <location>
        <begin position="373"/>
        <end position="393"/>
    </location>
</feature>
<dbReference type="InterPro" id="IPR002657">
    <property type="entry name" value="BilAc:Na_symport/Acr3"/>
</dbReference>
<evidence type="ECO:0000256" key="6">
    <source>
        <dbReference type="SAM" id="Phobius"/>
    </source>
</evidence>
<feature type="transmembrane region" description="Helical" evidence="6">
    <location>
        <begin position="275"/>
        <end position="298"/>
    </location>
</feature>
<proteinExistence type="inferred from homology"/>
<keyword evidence="5 6" id="KW-0472">Membrane</keyword>
<dbReference type="GO" id="GO:0016020">
    <property type="term" value="C:membrane"/>
    <property type="evidence" value="ECO:0007669"/>
    <property type="project" value="UniProtKB-SubCell"/>
</dbReference>
<feature type="transmembrane region" description="Helical" evidence="6">
    <location>
        <begin position="206"/>
        <end position="228"/>
    </location>
</feature>
<reference evidence="7" key="1">
    <citation type="submission" date="2021-01" db="EMBL/GenBank/DDBJ databases">
        <authorList>
            <person name="Corre E."/>
            <person name="Pelletier E."/>
            <person name="Niang G."/>
            <person name="Scheremetjew M."/>
            <person name="Finn R."/>
            <person name="Kale V."/>
            <person name="Holt S."/>
            <person name="Cochrane G."/>
            <person name="Meng A."/>
            <person name="Brown T."/>
            <person name="Cohen L."/>
        </authorList>
    </citation>
    <scope>NUCLEOTIDE SEQUENCE</scope>
    <source>
        <strain evidence="7">CCMP3278</strain>
    </source>
</reference>
<evidence type="ECO:0000256" key="2">
    <source>
        <dbReference type="ARBA" id="ARBA00006528"/>
    </source>
</evidence>
<gene>
    <name evidence="7" type="ORF">TOLI1172_LOCUS6080</name>
</gene>
<evidence type="ECO:0000256" key="5">
    <source>
        <dbReference type="ARBA" id="ARBA00023136"/>
    </source>
</evidence>
<evidence type="ECO:0000313" key="7">
    <source>
        <dbReference type="EMBL" id="CAD8821684.1"/>
    </source>
</evidence>
<feature type="transmembrane region" description="Helical" evidence="6">
    <location>
        <begin position="305"/>
        <end position="325"/>
    </location>
</feature>
<comment type="similarity">
    <text evidence="2">Belongs to the bile acid:sodium symporter (BASS) (TC 2.A.28) family.</text>
</comment>
<evidence type="ECO:0000256" key="4">
    <source>
        <dbReference type="ARBA" id="ARBA00022989"/>
    </source>
</evidence>
<keyword evidence="3 6" id="KW-0812">Transmembrane</keyword>
<organism evidence="7">
    <name type="scientific">Timspurckia oligopyrenoides</name>
    <dbReference type="NCBI Taxonomy" id="708627"/>
    <lineage>
        <taxon>Eukaryota</taxon>
        <taxon>Rhodophyta</taxon>
        <taxon>Bangiophyceae</taxon>
        <taxon>Porphyridiales</taxon>
        <taxon>Porphyridiaceae</taxon>
        <taxon>Timspurckia</taxon>
    </lineage>
</organism>
<dbReference type="InterPro" id="IPR038770">
    <property type="entry name" value="Na+/solute_symporter_sf"/>
</dbReference>
<keyword evidence="4 6" id="KW-1133">Transmembrane helix</keyword>
<dbReference type="EMBL" id="HBFP01008490">
    <property type="protein sequence ID" value="CAD8821684.1"/>
    <property type="molecule type" value="Transcribed_RNA"/>
</dbReference>
<dbReference type="InterPro" id="IPR004710">
    <property type="entry name" value="Bilac:Na_transpt"/>
</dbReference>
<protein>
    <submittedName>
        <fullName evidence="7">Uncharacterized protein</fullName>
    </submittedName>
</protein>
<dbReference type="Pfam" id="PF01758">
    <property type="entry name" value="SBF"/>
    <property type="match status" value="1"/>
</dbReference>
<dbReference type="PANTHER" id="PTHR10361">
    <property type="entry name" value="SODIUM-BILE ACID COTRANSPORTER"/>
    <property type="match status" value="1"/>
</dbReference>
<dbReference type="Gene3D" id="1.20.1530.20">
    <property type="match status" value="1"/>
</dbReference>
<feature type="transmembrane region" description="Helical" evidence="6">
    <location>
        <begin position="91"/>
        <end position="112"/>
    </location>
</feature>
<dbReference type="AlphaFoldDB" id="A0A7S0ZH92"/>
<evidence type="ECO:0000256" key="1">
    <source>
        <dbReference type="ARBA" id="ARBA00004141"/>
    </source>
</evidence>
<sequence length="413" mass="44551">MESRCCLLPDLGFAANYFTFSPDTLHRSATSACYRGRASIRSERNLRKTRCIRQRPILLCLTENASNVSDDSSIASYSYTHKRLLVQIERLTSAFPLWVLGGAVLAVLWPGFFTWVTANVLLVMLCLIMLSMGLSTSLDDFRAVCQNPRVVLFGVLAQFTIMPILGYLFCSVFELEPALRAGLLLVATAPGGTASNVVCQLANSNVALSILMTLSSTCVSVFISPLLMKILAGSKVSVNASALFASTLQVVILPLAAGIFLRSTTPRLVEIANPWLPFLSVICVTLICASVVSSNVAFFRAGFPLKLIASVFLLHAFGFLLGYLVSKLSKYPEETARTVSIEVGMQNSGLAASLAATHFASAASHSSLPLATLPPAISATMHSLIGSLLAALWRQYDGKKRKKTESVEKLDPE</sequence>
<evidence type="ECO:0000256" key="3">
    <source>
        <dbReference type="ARBA" id="ARBA00022692"/>
    </source>
</evidence>